<dbReference type="PROSITE" id="PS00135">
    <property type="entry name" value="TRYPSIN_SER"/>
    <property type="match status" value="1"/>
</dbReference>
<dbReference type="PANTHER" id="PTHR24271">
    <property type="entry name" value="KALLIKREIN-RELATED"/>
    <property type="match status" value="1"/>
</dbReference>
<dbReference type="SMART" id="SM00020">
    <property type="entry name" value="Tryp_SPc"/>
    <property type="match status" value="1"/>
</dbReference>
<dbReference type="OrthoDB" id="8440449at2759"/>
<comment type="caution">
    <text evidence="16">The sequence shown here is derived from an EMBL/GenBank/DDBJ whole genome shotgun (WGS) entry which is preliminary data.</text>
</comment>
<reference evidence="16" key="1">
    <citation type="journal article" date="2023" name="Science">
        <title>Genome structures resolve the early diversification of teleost fishes.</title>
        <authorList>
            <person name="Parey E."/>
            <person name="Louis A."/>
            <person name="Montfort J."/>
            <person name="Bouchez O."/>
            <person name="Roques C."/>
            <person name="Iampietro C."/>
            <person name="Lluch J."/>
            <person name="Castinel A."/>
            <person name="Donnadieu C."/>
            <person name="Desvignes T."/>
            <person name="Floi Bucao C."/>
            <person name="Jouanno E."/>
            <person name="Wen M."/>
            <person name="Mejri S."/>
            <person name="Dirks R."/>
            <person name="Jansen H."/>
            <person name="Henkel C."/>
            <person name="Chen W.J."/>
            <person name="Zahm M."/>
            <person name="Cabau C."/>
            <person name="Klopp C."/>
            <person name="Thompson A.W."/>
            <person name="Robinson-Rechavi M."/>
            <person name="Braasch I."/>
            <person name="Lecointre G."/>
            <person name="Bobe J."/>
            <person name="Postlethwait J.H."/>
            <person name="Berthelot C."/>
            <person name="Roest Crollius H."/>
            <person name="Guiguen Y."/>
        </authorList>
    </citation>
    <scope>NUCLEOTIDE SEQUENCE</scope>
    <source>
        <strain evidence="16">Concon-B</strain>
    </source>
</reference>
<feature type="domain" description="Peptidase S1" evidence="15">
    <location>
        <begin position="27"/>
        <end position="253"/>
    </location>
</feature>
<accession>A0A9Q1DRQ5</accession>
<evidence type="ECO:0000256" key="8">
    <source>
        <dbReference type="ARBA" id="ARBA00023157"/>
    </source>
</evidence>
<evidence type="ECO:0000256" key="1">
    <source>
        <dbReference type="ARBA" id="ARBA00004613"/>
    </source>
</evidence>
<keyword evidence="6 13" id="KW-0720">Serine protease</keyword>
<dbReference type="InterPro" id="IPR001254">
    <property type="entry name" value="Trypsin_dom"/>
</dbReference>
<evidence type="ECO:0000256" key="12">
    <source>
        <dbReference type="ARBA" id="ARBA00079711"/>
    </source>
</evidence>
<dbReference type="GO" id="GO:0004252">
    <property type="term" value="F:serine-type endopeptidase activity"/>
    <property type="evidence" value="ECO:0007669"/>
    <property type="project" value="InterPro"/>
</dbReference>
<dbReference type="GO" id="GO:0006508">
    <property type="term" value="P:proteolysis"/>
    <property type="evidence" value="ECO:0007669"/>
    <property type="project" value="UniProtKB-KW"/>
</dbReference>
<sequence length="258" mass="28000">MTAPLLTPLVVALLIDLAQGASVGVEIINGKKAQKGSLQYMASVQKDRKHICGGFLISPDFVLTAAHCDKGKNMSVVLGSHDIQEGNSENTLRIPVREVIKPKEYKKTPGGGSDIMLLKLSKKPKLSKNVKTIKIPRKNKTIGSNIKCTVAGWGSTGREPFVTDLQIVGVSTINRDICQKQWNGVLPENTICAGGYETKNGACQGDSGGPLVCSKQAVGIVSFNYKRNCSYPNRPNVYTQISKFVPWIKKYVKNLPLS</sequence>
<dbReference type="InterPro" id="IPR018114">
    <property type="entry name" value="TRYPSIN_HIS"/>
</dbReference>
<keyword evidence="3 13" id="KW-0645">Protease</keyword>
<dbReference type="FunFam" id="2.40.10.10:FF:000146">
    <property type="entry name" value="Serine protease 53"/>
    <property type="match status" value="1"/>
</dbReference>
<keyword evidence="2" id="KW-0964">Secreted</keyword>
<evidence type="ECO:0000256" key="7">
    <source>
        <dbReference type="ARBA" id="ARBA00023145"/>
    </source>
</evidence>
<evidence type="ECO:0000313" key="17">
    <source>
        <dbReference type="Proteomes" id="UP001152803"/>
    </source>
</evidence>
<evidence type="ECO:0000256" key="4">
    <source>
        <dbReference type="ARBA" id="ARBA00022729"/>
    </source>
</evidence>
<keyword evidence="8" id="KW-1015">Disulfide bond</keyword>
<dbReference type="CDD" id="cd00190">
    <property type="entry name" value="Tryp_SPc"/>
    <property type="match status" value="1"/>
</dbReference>
<evidence type="ECO:0000256" key="6">
    <source>
        <dbReference type="ARBA" id="ARBA00022825"/>
    </source>
</evidence>
<protein>
    <recommendedName>
        <fullName evidence="10">Granzyme M</fullName>
    </recommendedName>
    <alternativeName>
        <fullName evidence="11">Met-ase</fullName>
    </alternativeName>
    <alternativeName>
        <fullName evidence="12">Natural killer cell granular protease</fullName>
    </alternativeName>
</protein>
<evidence type="ECO:0000256" key="5">
    <source>
        <dbReference type="ARBA" id="ARBA00022801"/>
    </source>
</evidence>
<feature type="chain" id="PRO_5040259154" description="Granzyme M" evidence="14">
    <location>
        <begin position="21"/>
        <end position="258"/>
    </location>
</feature>
<evidence type="ECO:0000256" key="9">
    <source>
        <dbReference type="ARBA" id="ARBA00054080"/>
    </source>
</evidence>
<dbReference type="SUPFAM" id="SSF50494">
    <property type="entry name" value="Trypsin-like serine proteases"/>
    <property type="match status" value="1"/>
</dbReference>
<dbReference type="AlphaFoldDB" id="A0A9Q1DRQ5"/>
<dbReference type="PANTHER" id="PTHR24271:SF87">
    <property type="entry name" value="ARGININE ESTERASE-LIKE-RELATED"/>
    <property type="match status" value="1"/>
</dbReference>
<dbReference type="PROSITE" id="PS00134">
    <property type="entry name" value="TRYPSIN_HIS"/>
    <property type="match status" value="1"/>
</dbReference>
<dbReference type="EMBL" id="JAFJMO010000004">
    <property type="protein sequence ID" value="KAJ8278849.1"/>
    <property type="molecule type" value="Genomic_DNA"/>
</dbReference>
<evidence type="ECO:0000313" key="16">
    <source>
        <dbReference type="EMBL" id="KAJ8278849.1"/>
    </source>
</evidence>
<dbReference type="PROSITE" id="PS50240">
    <property type="entry name" value="TRYPSIN_DOM"/>
    <property type="match status" value="1"/>
</dbReference>
<evidence type="ECO:0000256" key="2">
    <source>
        <dbReference type="ARBA" id="ARBA00022525"/>
    </source>
</evidence>
<evidence type="ECO:0000259" key="15">
    <source>
        <dbReference type="PROSITE" id="PS50240"/>
    </source>
</evidence>
<dbReference type="InterPro" id="IPR001314">
    <property type="entry name" value="Peptidase_S1A"/>
</dbReference>
<feature type="signal peptide" evidence="14">
    <location>
        <begin position="1"/>
        <end position="20"/>
    </location>
</feature>
<gene>
    <name evidence="16" type="ORF">COCON_G00059150</name>
</gene>
<evidence type="ECO:0000256" key="3">
    <source>
        <dbReference type="ARBA" id="ARBA00022670"/>
    </source>
</evidence>
<dbReference type="InterPro" id="IPR033116">
    <property type="entry name" value="TRYPSIN_SER"/>
</dbReference>
<dbReference type="InterPro" id="IPR009003">
    <property type="entry name" value="Peptidase_S1_PA"/>
</dbReference>
<evidence type="ECO:0000256" key="11">
    <source>
        <dbReference type="ARBA" id="ARBA00078807"/>
    </source>
</evidence>
<dbReference type="PRINTS" id="PR00722">
    <property type="entry name" value="CHYMOTRYPSIN"/>
</dbReference>
<dbReference type="InterPro" id="IPR043504">
    <property type="entry name" value="Peptidase_S1_PA_chymotrypsin"/>
</dbReference>
<dbReference type="Gene3D" id="2.40.10.10">
    <property type="entry name" value="Trypsin-like serine proteases"/>
    <property type="match status" value="1"/>
</dbReference>
<comment type="subcellular location">
    <subcellularLocation>
        <location evidence="1">Secreted</location>
    </subcellularLocation>
</comment>
<keyword evidence="17" id="KW-1185">Reference proteome</keyword>
<proteinExistence type="predicted"/>
<name>A0A9Q1DRQ5_CONCO</name>
<comment type="function">
    <text evidence="9">Cleaves peptide substrates after methionine, leucine, and norleucine. Physiological substrates include EZR, alpha-tubulins and the apoptosis inhibitor BIRC5/Survivin. Promotes caspase activation and subsequent apoptosis of target cells.</text>
</comment>
<evidence type="ECO:0000256" key="14">
    <source>
        <dbReference type="SAM" id="SignalP"/>
    </source>
</evidence>
<keyword evidence="5 13" id="KW-0378">Hydrolase</keyword>
<dbReference type="Pfam" id="PF00089">
    <property type="entry name" value="Trypsin"/>
    <property type="match status" value="1"/>
</dbReference>
<dbReference type="Proteomes" id="UP001152803">
    <property type="component" value="Unassembled WGS sequence"/>
</dbReference>
<evidence type="ECO:0000256" key="10">
    <source>
        <dbReference type="ARBA" id="ARBA00067130"/>
    </source>
</evidence>
<dbReference type="GO" id="GO:0005576">
    <property type="term" value="C:extracellular region"/>
    <property type="evidence" value="ECO:0007669"/>
    <property type="project" value="UniProtKB-SubCell"/>
</dbReference>
<organism evidence="16 17">
    <name type="scientific">Conger conger</name>
    <name type="common">Conger eel</name>
    <name type="synonym">Muraena conger</name>
    <dbReference type="NCBI Taxonomy" id="82655"/>
    <lineage>
        <taxon>Eukaryota</taxon>
        <taxon>Metazoa</taxon>
        <taxon>Chordata</taxon>
        <taxon>Craniata</taxon>
        <taxon>Vertebrata</taxon>
        <taxon>Euteleostomi</taxon>
        <taxon>Actinopterygii</taxon>
        <taxon>Neopterygii</taxon>
        <taxon>Teleostei</taxon>
        <taxon>Anguilliformes</taxon>
        <taxon>Congridae</taxon>
        <taxon>Conger</taxon>
    </lineage>
</organism>
<keyword evidence="7" id="KW-0865">Zymogen</keyword>
<evidence type="ECO:0000256" key="13">
    <source>
        <dbReference type="RuleBase" id="RU363034"/>
    </source>
</evidence>
<keyword evidence="4 14" id="KW-0732">Signal</keyword>